<dbReference type="InterPro" id="IPR038063">
    <property type="entry name" value="Transpep_catalytic_dom"/>
</dbReference>
<keyword evidence="3 7" id="KW-0133">Cell shape</keyword>
<evidence type="ECO:0000313" key="9">
    <source>
        <dbReference type="EMBL" id="ORA68527.1"/>
    </source>
</evidence>
<dbReference type="CDD" id="cd16913">
    <property type="entry name" value="YkuD_like"/>
    <property type="match status" value="1"/>
</dbReference>
<dbReference type="SUPFAM" id="SSF141523">
    <property type="entry name" value="L,D-transpeptidase catalytic domain-like"/>
    <property type="match status" value="1"/>
</dbReference>
<keyword evidence="2" id="KW-0808">Transferase</keyword>
<dbReference type="EMBL" id="MVHS01000036">
    <property type="protein sequence ID" value="ORA68527.1"/>
    <property type="molecule type" value="Genomic_DNA"/>
</dbReference>
<dbReference type="Gene3D" id="2.40.440.10">
    <property type="entry name" value="L,D-transpeptidase catalytic domain-like"/>
    <property type="match status" value="1"/>
</dbReference>
<gene>
    <name evidence="9" type="ORF">BST26_14365</name>
</gene>
<reference evidence="9 10" key="1">
    <citation type="submission" date="2016-12" db="EMBL/GenBank/DDBJ databases">
        <title>The new phylogeny of genus Mycobacterium.</title>
        <authorList>
            <person name="Tortoli E."/>
            <person name="Trovato A."/>
            <person name="Cirillo D.M."/>
        </authorList>
    </citation>
    <scope>NUCLEOTIDE SEQUENCE [LARGE SCALE GENOMIC DNA]</scope>
    <source>
        <strain evidence="9 10">DSM 45130</strain>
    </source>
</reference>
<dbReference type="UniPathway" id="UPA00219"/>
<evidence type="ECO:0000256" key="1">
    <source>
        <dbReference type="ARBA" id="ARBA00004752"/>
    </source>
</evidence>
<dbReference type="AlphaFoldDB" id="A0A1X0D842"/>
<accession>A0A1X0D842</accession>
<dbReference type="PANTHER" id="PTHR30582">
    <property type="entry name" value="L,D-TRANSPEPTIDASE"/>
    <property type="match status" value="1"/>
</dbReference>
<dbReference type="GO" id="GO:0071972">
    <property type="term" value="F:peptidoglycan L,D-transpeptidase activity"/>
    <property type="evidence" value="ECO:0007669"/>
    <property type="project" value="TreeGrafter"/>
</dbReference>
<keyword evidence="6 7" id="KW-0961">Cell wall biogenesis/degradation</keyword>
<dbReference type="PROSITE" id="PS52029">
    <property type="entry name" value="LD_TPASE"/>
    <property type="match status" value="1"/>
</dbReference>
<dbReference type="InterPro" id="IPR005490">
    <property type="entry name" value="LD_TPept_cat_dom"/>
</dbReference>
<dbReference type="RefSeq" id="WP_083031850.1">
    <property type="nucleotide sequence ID" value="NZ_AP022618.1"/>
</dbReference>
<evidence type="ECO:0000256" key="4">
    <source>
        <dbReference type="ARBA" id="ARBA00022984"/>
    </source>
</evidence>
<dbReference type="PANTHER" id="PTHR30582:SF2">
    <property type="entry name" value="L,D-TRANSPEPTIDASE YCIB-RELATED"/>
    <property type="match status" value="1"/>
</dbReference>
<dbReference type="STRING" id="444597.BST26_14365"/>
<dbReference type="Gene3D" id="2.60.40.3780">
    <property type="match status" value="1"/>
</dbReference>
<evidence type="ECO:0000256" key="5">
    <source>
        <dbReference type="ARBA" id="ARBA00023315"/>
    </source>
</evidence>
<evidence type="ECO:0000259" key="8">
    <source>
        <dbReference type="PROSITE" id="PS52029"/>
    </source>
</evidence>
<proteinExistence type="predicted"/>
<feature type="domain" description="L,D-TPase catalytic" evidence="8">
    <location>
        <begin position="257"/>
        <end position="392"/>
    </location>
</feature>
<comment type="caution">
    <text evidence="9">The sequence shown here is derived from an EMBL/GenBank/DDBJ whole genome shotgun (WGS) entry which is preliminary data.</text>
</comment>
<protein>
    <recommendedName>
        <fullName evidence="8">L,D-TPase catalytic domain-containing protein</fullName>
    </recommendedName>
</protein>
<evidence type="ECO:0000256" key="2">
    <source>
        <dbReference type="ARBA" id="ARBA00022679"/>
    </source>
</evidence>
<dbReference type="CDD" id="cd13432">
    <property type="entry name" value="LDT_IgD_like_2"/>
    <property type="match status" value="1"/>
</dbReference>
<evidence type="ECO:0000256" key="7">
    <source>
        <dbReference type="PROSITE-ProRule" id="PRU01373"/>
    </source>
</evidence>
<keyword evidence="4 7" id="KW-0573">Peptidoglycan synthesis</keyword>
<dbReference type="GO" id="GO:0016746">
    <property type="term" value="F:acyltransferase activity"/>
    <property type="evidence" value="ECO:0007669"/>
    <property type="project" value="UniProtKB-KW"/>
</dbReference>
<dbReference type="GO" id="GO:0071555">
    <property type="term" value="P:cell wall organization"/>
    <property type="evidence" value="ECO:0007669"/>
    <property type="project" value="UniProtKB-UniRule"/>
</dbReference>
<dbReference type="GO" id="GO:0005576">
    <property type="term" value="C:extracellular region"/>
    <property type="evidence" value="ECO:0007669"/>
    <property type="project" value="TreeGrafter"/>
</dbReference>
<dbReference type="Gene3D" id="2.60.40.3710">
    <property type="match status" value="1"/>
</dbReference>
<dbReference type="InterPro" id="IPR041280">
    <property type="entry name" value="Big_10"/>
</dbReference>
<evidence type="ECO:0000256" key="6">
    <source>
        <dbReference type="ARBA" id="ARBA00023316"/>
    </source>
</evidence>
<dbReference type="Proteomes" id="UP000192801">
    <property type="component" value="Unassembled WGS sequence"/>
</dbReference>
<dbReference type="Pfam" id="PF17964">
    <property type="entry name" value="Big_10"/>
    <property type="match status" value="1"/>
</dbReference>
<comment type="pathway">
    <text evidence="1 7">Cell wall biogenesis; peptidoglycan biosynthesis.</text>
</comment>
<evidence type="ECO:0000313" key="10">
    <source>
        <dbReference type="Proteomes" id="UP000192801"/>
    </source>
</evidence>
<feature type="active site" description="Nucleophile" evidence="7">
    <location>
        <position position="368"/>
    </location>
</feature>
<dbReference type="GO" id="GO:0008360">
    <property type="term" value="P:regulation of cell shape"/>
    <property type="evidence" value="ECO:0007669"/>
    <property type="project" value="UniProtKB-UniRule"/>
</dbReference>
<feature type="active site" description="Proton donor/acceptor" evidence="7">
    <location>
        <position position="350"/>
    </location>
</feature>
<dbReference type="InterPro" id="IPR050979">
    <property type="entry name" value="LD-transpeptidase"/>
</dbReference>
<keyword evidence="10" id="KW-1185">Reference proteome</keyword>
<organism evidence="9 10">
    <name type="scientific">Mycolicibacterium insubricum</name>
    <dbReference type="NCBI Taxonomy" id="444597"/>
    <lineage>
        <taxon>Bacteria</taxon>
        <taxon>Bacillati</taxon>
        <taxon>Actinomycetota</taxon>
        <taxon>Actinomycetes</taxon>
        <taxon>Mycobacteriales</taxon>
        <taxon>Mycobacteriaceae</taxon>
        <taxon>Mycolicibacterium</taxon>
    </lineage>
</organism>
<name>A0A1X0D842_9MYCO</name>
<sequence length="422" mass="44938">MRSRRRLFGACLAAVFAFLAVAGGVLVTWLPDCPGRCPNVANASHPAAMVLPAPEPARISVLPAPKSTGVSPAAPVRVSAYTGRLTSVSMVNESGTVIPGRLAADGLSWRPDEQLGYGRLYTMTISAQGPTGVPSTQTASFSTVSPDNQAQLYLRMSSGIPIADGGVYGIGAVISARFDEPIRDRIAAESRMNVRTTPPVSGSWNWIDDQTVHWRPERYYAPGTRVTIDAPMYGARLGNGVYGAQDESVSFVIGAAHRSVADDKTKQISVYDGDRLVRTMPTSMGMGGTETIGSTTLSFWTPPGIYSVLDKGNPVVMDSSTFGLPVNSRLGYKLSIPWATRISTDGIYLHQLNATIWAQGSRNLSHGCLNLSGENAEWFFNFSQPGDIVEVVGTGGPGLTLHQGGDWSVPYAVWRKGSALGV</sequence>
<dbReference type="Pfam" id="PF03734">
    <property type="entry name" value="YkuD"/>
    <property type="match status" value="1"/>
</dbReference>
<dbReference type="GO" id="GO:0018104">
    <property type="term" value="P:peptidoglycan-protein cross-linking"/>
    <property type="evidence" value="ECO:0007669"/>
    <property type="project" value="TreeGrafter"/>
</dbReference>
<keyword evidence="5" id="KW-0012">Acyltransferase</keyword>
<evidence type="ECO:0000256" key="3">
    <source>
        <dbReference type="ARBA" id="ARBA00022960"/>
    </source>
</evidence>